<sequence>MPQLPSPRLPGVNVLRPEATGPEYTRWRRGVKSAFVAKGTWAHCDGSCPMPMPDAGPNFFSPVSSPINSQPELLEERRAWVKKDRDVKLDIFLSVADDIKLEVFEVGPPLPPSAMTAKEMMEALDARFESFKFEEYHHVFCHFLNLHIDQYSNIDDFNAEFLATLEDLLDHGHPMSNAQACSAYFSKLRCTQNPWVTKQLKAWDAQDPEPQLEELMKQSPPWSIIRPLITSSKPPSHQSFPESIPEETLEDTPPQSDGEEAPSEHSEVATVSSKSSHSRHSSRSTQKSQEITVHASYEDLTELEAFPNVPVSILPPTVHKRTSSLSKLSLQSLPPPINRPLPPLPP</sequence>
<feature type="compositionally biased region" description="Pro residues" evidence="1">
    <location>
        <begin position="333"/>
        <end position="346"/>
    </location>
</feature>
<dbReference type="RefSeq" id="XP_033677923.1">
    <property type="nucleotide sequence ID" value="XM_033824249.1"/>
</dbReference>
<dbReference type="GeneID" id="54577579"/>
<dbReference type="Proteomes" id="UP000800094">
    <property type="component" value="Unassembled WGS sequence"/>
</dbReference>
<feature type="region of interest" description="Disordered" evidence="1">
    <location>
        <begin position="226"/>
        <end position="293"/>
    </location>
</feature>
<dbReference type="EMBL" id="ML987206">
    <property type="protein sequence ID" value="KAF2242919.1"/>
    <property type="molecule type" value="Genomic_DNA"/>
</dbReference>
<proteinExistence type="predicted"/>
<keyword evidence="3" id="KW-1185">Reference proteome</keyword>
<evidence type="ECO:0000313" key="2">
    <source>
        <dbReference type="EMBL" id="KAF2242919.1"/>
    </source>
</evidence>
<reference evidence="2" key="1">
    <citation type="journal article" date="2020" name="Stud. Mycol.">
        <title>101 Dothideomycetes genomes: a test case for predicting lifestyles and emergence of pathogens.</title>
        <authorList>
            <person name="Haridas S."/>
            <person name="Albert R."/>
            <person name="Binder M."/>
            <person name="Bloem J."/>
            <person name="Labutti K."/>
            <person name="Salamov A."/>
            <person name="Andreopoulos B."/>
            <person name="Baker S."/>
            <person name="Barry K."/>
            <person name="Bills G."/>
            <person name="Bluhm B."/>
            <person name="Cannon C."/>
            <person name="Castanera R."/>
            <person name="Culley D."/>
            <person name="Daum C."/>
            <person name="Ezra D."/>
            <person name="Gonzalez J."/>
            <person name="Henrissat B."/>
            <person name="Kuo A."/>
            <person name="Liang C."/>
            <person name="Lipzen A."/>
            <person name="Lutzoni F."/>
            <person name="Magnuson J."/>
            <person name="Mondo S."/>
            <person name="Nolan M."/>
            <person name="Ohm R."/>
            <person name="Pangilinan J."/>
            <person name="Park H.-J."/>
            <person name="Ramirez L."/>
            <person name="Alfaro M."/>
            <person name="Sun H."/>
            <person name="Tritt A."/>
            <person name="Yoshinaga Y."/>
            <person name="Zwiers L.-H."/>
            <person name="Turgeon B."/>
            <person name="Goodwin S."/>
            <person name="Spatafora J."/>
            <person name="Crous P."/>
            <person name="Grigoriev I."/>
        </authorList>
    </citation>
    <scope>NUCLEOTIDE SEQUENCE</scope>
    <source>
        <strain evidence="2">CBS 122368</strain>
    </source>
</reference>
<evidence type="ECO:0000313" key="3">
    <source>
        <dbReference type="Proteomes" id="UP000800094"/>
    </source>
</evidence>
<feature type="non-terminal residue" evidence="2">
    <location>
        <position position="346"/>
    </location>
</feature>
<gene>
    <name evidence="2" type="ORF">BU26DRAFT_437634</name>
</gene>
<protein>
    <submittedName>
        <fullName evidence="2">Uncharacterized protein</fullName>
    </submittedName>
</protein>
<evidence type="ECO:0000256" key="1">
    <source>
        <dbReference type="SAM" id="MobiDB-lite"/>
    </source>
</evidence>
<feature type="compositionally biased region" description="Polar residues" evidence="1">
    <location>
        <begin position="229"/>
        <end position="241"/>
    </location>
</feature>
<dbReference type="OrthoDB" id="3883943at2759"/>
<name>A0A6A6HYF3_9PLEO</name>
<organism evidence="2 3">
    <name type="scientific">Trematosphaeria pertusa</name>
    <dbReference type="NCBI Taxonomy" id="390896"/>
    <lineage>
        <taxon>Eukaryota</taxon>
        <taxon>Fungi</taxon>
        <taxon>Dikarya</taxon>
        <taxon>Ascomycota</taxon>
        <taxon>Pezizomycotina</taxon>
        <taxon>Dothideomycetes</taxon>
        <taxon>Pleosporomycetidae</taxon>
        <taxon>Pleosporales</taxon>
        <taxon>Massarineae</taxon>
        <taxon>Trematosphaeriaceae</taxon>
        <taxon>Trematosphaeria</taxon>
    </lineage>
</organism>
<dbReference type="AlphaFoldDB" id="A0A6A6HYF3"/>
<accession>A0A6A6HYF3</accession>
<feature type="region of interest" description="Disordered" evidence="1">
    <location>
        <begin position="325"/>
        <end position="346"/>
    </location>
</feature>